<dbReference type="InterPro" id="IPR039028">
    <property type="entry name" value="BCKD/PDK"/>
</dbReference>
<dbReference type="InterPro" id="IPR036784">
    <property type="entry name" value="AK/P_DHK_N_sf"/>
</dbReference>
<proteinExistence type="inferred from homology"/>
<keyword evidence="5 8" id="KW-0067">ATP-binding</keyword>
<keyword evidence="4 8" id="KW-0418">Kinase</keyword>
<dbReference type="CDD" id="cd16929">
    <property type="entry name" value="HATPase_PDK-like"/>
    <property type="match status" value="1"/>
</dbReference>
<evidence type="ECO:0000256" key="8">
    <source>
        <dbReference type="RuleBase" id="RU366032"/>
    </source>
</evidence>
<evidence type="ECO:0000256" key="7">
    <source>
        <dbReference type="ARBA" id="ARBA00048201"/>
    </source>
</evidence>
<dbReference type="SMART" id="SM00387">
    <property type="entry name" value="HATPase_c"/>
    <property type="match status" value="1"/>
</dbReference>
<dbReference type="SUPFAM" id="SSF55874">
    <property type="entry name" value="ATPase domain of HSP90 chaperone/DNA topoisomerase II/histidine kinase"/>
    <property type="match status" value="1"/>
</dbReference>
<dbReference type="PANTHER" id="PTHR11947">
    <property type="entry name" value="PYRUVATE DEHYDROGENASE KINASE"/>
    <property type="match status" value="1"/>
</dbReference>
<protein>
    <recommendedName>
        <fullName evidence="8">Protein-serine/threonine kinase</fullName>
        <ecNumber evidence="8">2.7.11.-</ecNumber>
    </recommendedName>
</protein>
<keyword evidence="6 8" id="KW-0496">Mitochondrion</keyword>
<feature type="domain" description="Histidine kinase" evidence="9">
    <location>
        <begin position="185"/>
        <end position="320"/>
    </location>
</feature>
<sequence>MPIRLAHRIIDLDRVPLMKDMPSVQAVKDIYISSFVSLINEPKIDSSSSESEFAQKLEALYQRHSNVLVQMARGAYELRQALRSGDIRGANGENGIEFEKMNACHEFLDRFYVSRIGIRILAGQYLALRGPPLKDYVGLICQHTSPYAIVQHAVDDATFMCNRKFGDAPEVIISGRMDLTFAYVPTHLHYILLELLKNALRATVEHYGVDAEWPHVEVIIADKQCNEDVVIKISDKGGGIKRSNTKKIWSYLYTTADPAIQEGMIAFDNDKDHSVDAPLAGLGYGLPISRSYARYFGGDLSVISMEGYGTDAFIHMKRLGNSREPLPT</sequence>
<evidence type="ECO:0000256" key="3">
    <source>
        <dbReference type="ARBA" id="ARBA00022741"/>
    </source>
</evidence>
<dbReference type="AlphaFoldDB" id="A0A7S2RCC2"/>
<keyword evidence="3 8" id="KW-0547">Nucleotide-binding</keyword>
<name>A0A7S2RCC2_9STRA</name>
<dbReference type="InterPro" id="IPR003594">
    <property type="entry name" value="HATPase_dom"/>
</dbReference>
<dbReference type="PRINTS" id="PR00344">
    <property type="entry name" value="BCTRLSENSOR"/>
</dbReference>
<comment type="similarity">
    <text evidence="1 8">Belongs to the PDK/BCKDK protein kinase family.</text>
</comment>
<evidence type="ECO:0000313" key="10">
    <source>
        <dbReference type="EMBL" id="CAD9666773.1"/>
    </source>
</evidence>
<dbReference type="InterPro" id="IPR004358">
    <property type="entry name" value="Sig_transdc_His_kin-like_C"/>
</dbReference>
<dbReference type="GO" id="GO:0004740">
    <property type="term" value="F:pyruvate dehydrogenase (acetyl-transferring) kinase activity"/>
    <property type="evidence" value="ECO:0007669"/>
    <property type="project" value="UniProtKB-EC"/>
</dbReference>
<evidence type="ECO:0000259" key="9">
    <source>
        <dbReference type="PROSITE" id="PS50109"/>
    </source>
</evidence>
<dbReference type="InterPro" id="IPR036890">
    <property type="entry name" value="HATPase_C_sf"/>
</dbReference>
<dbReference type="GO" id="GO:0005759">
    <property type="term" value="C:mitochondrial matrix"/>
    <property type="evidence" value="ECO:0007669"/>
    <property type="project" value="UniProtKB-SubCell"/>
</dbReference>
<dbReference type="Pfam" id="PF02518">
    <property type="entry name" value="HATPase_c"/>
    <property type="match status" value="1"/>
</dbReference>
<dbReference type="InterPro" id="IPR005467">
    <property type="entry name" value="His_kinase_dom"/>
</dbReference>
<evidence type="ECO:0000256" key="6">
    <source>
        <dbReference type="ARBA" id="ARBA00023128"/>
    </source>
</evidence>
<reference evidence="10" key="1">
    <citation type="submission" date="2021-01" db="EMBL/GenBank/DDBJ databases">
        <authorList>
            <person name="Corre E."/>
            <person name="Pelletier E."/>
            <person name="Niang G."/>
            <person name="Scheremetjew M."/>
            <person name="Finn R."/>
            <person name="Kale V."/>
            <person name="Holt S."/>
            <person name="Cochrane G."/>
            <person name="Meng A."/>
            <person name="Brown T."/>
            <person name="Cohen L."/>
        </authorList>
    </citation>
    <scope>NUCLEOTIDE SEQUENCE</scope>
    <source>
        <strain evidence="10">CCMP1452</strain>
    </source>
</reference>
<evidence type="ECO:0000256" key="4">
    <source>
        <dbReference type="ARBA" id="ARBA00022777"/>
    </source>
</evidence>
<accession>A0A7S2RCC2</accession>
<gene>
    <name evidence="10" type="ORF">EANT1437_LOCUS5787</name>
</gene>
<comment type="subcellular location">
    <subcellularLocation>
        <location evidence="8">Mitochondrion matrix</location>
    </subcellularLocation>
</comment>
<comment type="catalytic activity">
    <reaction evidence="7">
        <text>L-seryl-[pyruvate dehydrogenase E1 alpha subunit] + ATP = O-phospho-L-seryl-[pyruvate dehydrogenase E1 alpha subunit] + ADP + H(+)</text>
        <dbReference type="Rhea" id="RHEA:23052"/>
        <dbReference type="Rhea" id="RHEA-COMP:13689"/>
        <dbReference type="Rhea" id="RHEA-COMP:13690"/>
        <dbReference type="ChEBI" id="CHEBI:15378"/>
        <dbReference type="ChEBI" id="CHEBI:29999"/>
        <dbReference type="ChEBI" id="CHEBI:30616"/>
        <dbReference type="ChEBI" id="CHEBI:83421"/>
        <dbReference type="ChEBI" id="CHEBI:456216"/>
        <dbReference type="EC" id="2.7.11.2"/>
    </reaction>
</comment>
<dbReference type="PROSITE" id="PS50109">
    <property type="entry name" value="HIS_KIN"/>
    <property type="match status" value="1"/>
</dbReference>
<dbReference type="Gene3D" id="1.20.140.20">
    <property type="entry name" value="Alpha-ketoacid/pyruvate dehydrogenase kinase, N-terminal domain"/>
    <property type="match status" value="1"/>
</dbReference>
<dbReference type="EMBL" id="HBHI01011284">
    <property type="protein sequence ID" value="CAD9666773.1"/>
    <property type="molecule type" value="Transcribed_RNA"/>
</dbReference>
<dbReference type="Pfam" id="PF10436">
    <property type="entry name" value="BCDHK_Adom3"/>
    <property type="match status" value="1"/>
</dbReference>
<dbReference type="Gene3D" id="3.30.565.10">
    <property type="entry name" value="Histidine kinase-like ATPase, C-terminal domain"/>
    <property type="match status" value="1"/>
</dbReference>
<dbReference type="GO" id="GO:0005524">
    <property type="term" value="F:ATP binding"/>
    <property type="evidence" value="ECO:0007669"/>
    <property type="project" value="UniProtKB-UniRule"/>
</dbReference>
<organism evidence="10">
    <name type="scientific">Eucampia antarctica</name>
    <dbReference type="NCBI Taxonomy" id="49252"/>
    <lineage>
        <taxon>Eukaryota</taxon>
        <taxon>Sar</taxon>
        <taxon>Stramenopiles</taxon>
        <taxon>Ochrophyta</taxon>
        <taxon>Bacillariophyta</taxon>
        <taxon>Mediophyceae</taxon>
        <taxon>Biddulphiophycidae</taxon>
        <taxon>Hemiaulales</taxon>
        <taxon>Hemiaulaceae</taxon>
        <taxon>Eucampia</taxon>
    </lineage>
</organism>
<evidence type="ECO:0000256" key="2">
    <source>
        <dbReference type="ARBA" id="ARBA00022679"/>
    </source>
</evidence>
<dbReference type="InterPro" id="IPR018955">
    <property type="entry name" value="BCDHK/PDK_N"/>
</dbReference>
<evidence type="ECO:0000256" key="5">
    <source>
        <dbReference type="ARBA" id="ARBA00022840"/>
    </source>
</evidence>
<evidence type="ECO:0000256" key="1">
    <source>
        <dbReference type="ARBA" id="ARBA00006155"/>
    </source>
</evidence>
<dbReference type="SUPFAM" id="SSF69012">
    <property type="entry name" value="alpha-ketoacid dehydrogenase kinase, N-terminal domain"/>
    <property type="match status" value="1"/>
</dbReference>
<keyword evidence="2 8" id="KW-0808">Transferase</keyword>
<dbReference type="PANTHER" id="PTHR11947:SF3">
    <property type="entry name" value="[PYRUVATE DEHYDROGENASE (ACETYL-TRANSFERRING)] KINASE, MITOCHONDRIAL"/>
    <property type="match status" value="1"/>
</dbReference>
<dbReference type="EC" id="2.7.11.-" evidence="8"/>
<dbReference type="GO" id="GO:0010906">
    <property type="term" value="P:regulation of glucose metabolic process"/>
    <property type="evidence" value="ECO:0007669"/>
    <property type="project" value="TreeGrafter"/>
</dbReference>